<dbReference type="KEGG" id="smiz:4412673_01671"/>
<gene>
    <name evidence="1" type="ORF">SAMEA4412673_01671</name>
</gene>
<dbReference type="EMBL" id="LT906468">
    <property type="protein sequence ID" value="SNV49030.1"/>
    <property type="molecule type" value="Genomic_DNA"/>
</dbReference>
<dbReference type="Proteomes" id="UP000215355">
    <property type="component" value="Chromosome 1"/>
</dbReference>
<sequence>MEKLLKLDIEKFVLTHAEWIRDHKSLELAIKYVEEVLKDNDSQLKNVIKKL</sequence>
<protein>
    <submittedName>
        <fullName evidence="1">Uncharacterized protein</fullName>
    </submittedName>
</protein>
<accession>A0AAJ4XBA3</accession>
<name>A0AAJ4XBA3_9SPHI</name>
<reference evidence="1 2" key="1">
    <citation type="submission" date="2017-06" db="EMBL/GenBank/DDBJ databases">
        <authorList>
            <consortium name="Pathogen Informatics"/>
        </authorList>
    </citation>
    <scope>NUCLEOTIDE SEQUENCE [LARGE SCALE GENOMIC DNA]</scope>
    <source>
        <strain evidence="1 2">NCTC12149</strain>
    </source>
</reference>
<dbReference type="RefSeq" id="WP_157739439.1">
    <property type="nucleotide sequence ID" value="NZ_CP158798.1"/>
</dbReference>
<evidence type="ECO:0000313" key="2">
    <source>
        <dbReference type="Proteomes" id="UP000215355"/>
    </source>
</evidence>
<proteinExistence type="predicted"/>
<evidence type="ECO:0000313" key="1">
    <source>
        <dbReference type="EMBL" id="SNV49030.1"/>
    </source>
</evidence>
<dbReference type="AlphaFoldDB" id="A0AAJ4XBA3"/>
<organism evidence="1 2">
    <name type="scientific">Sphingobacterium mizutaii</name>
    <dbReference type="NCBI Taxonomy" id="1010"/>
    <lineage>
        <taxon>Bacteria</taxon>
        <taxon>Pseudomonadati</taxon>
        <taxon>Bacteroidota</taxon>
        <taxon>Sphingobacteriia</taxon>
        <taxon>Sphingobacteriales</taxon>
        <taxon>Sphingobacteriaceae</taxon>
        <taxon>Sphingobacterium</taxon>
    </lineage>
</organism>